<feature type="region of interest" description="Disordered" evidence="18">
    <location>
        <begin position="609"/>
        <end position="733"/>
    </location>
</feature>
<dbReference type="GO" id="GO:0006281">
    <property type="term" value="P:DNA repair"/>
    <property type="evidence" value="ECO:0007669"/>
    <property type="project" value="UniProtKB-KW"/>
</dbReference>
<keyword evidence="19" id="KW-0812">Transmembrane</keyword>
<keyword evidence="15" id="KW-0234">DNA repair</keyword>
<organism evidence="21 22">
    <name type="scientific">Populus alba x Populus x berolinensis</name>
    <dbReference type="NCBI Taxonomy" id="444605"/>
    <lineage>
        <taxon>Eukaryota</taxon>
        <taxon>Viridiplantae</taxon>
        <taxon>Streptophyta</taxon>
        <taxon>Embryophyta</taxon>
        <taxon>Tracheophyta</taxon>
        <taxon>Spermatophyta</taxon>
        <taxon>Magnoliopsida</taxon>
        <taxon>eudicotyledons</taxon>
        <taxon>Gunneridae</taxon>
        <taxon>Pentapetalae</taxon>
        <taxon>rosids</taxon>
        <taxon>fabids</taxon>
        <taxon>Malpighiales</taxon>
        <taxon>Salicaceae</taxon>
        <taxon>Saliceae</taxon>
        <taxon>Populus</taxon>
    </lineage>
</organism>
<evidence type="ECO:0000256" key="12">
    <source>
        <dbReference type="ARBA" id="ARBA00022884"/>
    </source>
</evidence>
<keyword evidence="14" id="KW-0943">RNA-mediated gene silencing</keyword>
<feature type="domain" description="Morc S5" evidence="20">
    <location>
        <begin position="404"/>
        <end position="549"/>
    </location>
</feature>
<comment type="subcellular location">
    <subcellularLocation>
        <location evidence="2">Nucleus</location>
    </subcellularLocation>
</comment>
<keyword evidence="5" id="KW-0732">Signal</keyword>
<evidence type="ECO:0000256" key="3">
    <source>
        <dbReference type="ARBA" id="ARBA00007845"/>
    </source>
</evidence>
<keyword evidence="12" id="KW-0694">RNA-binding</keyword>
<accession>A0AAD6Q5G4</accession>
<gene>
    <name evidence="21" type="ORF">NC653_029649</name>
</gene>
<feature type="compositionally biased region" description="Basic and acidic residues" evidence="18">
    <location>
        <begin position="1"/>
        <end position="10"/>
    </location>
</feature>
<evidence type="ECO:0000313" key="22">
    <source>
        <dbReference type="Proteomes" id="UP001164929"/>
    </source>
</evidence>
<sequence length="1061" mass="119213">MGGNVKREILEQLPNRRNAAVSGVPPAVIELSSSSESSSGSRSESESEMDGNSVISKRPRGSSGVNGGTEKKKRRKRRRNFEDLGVVLPLGFLAPITPPPDSETPSEAEMMAVESTECRKVSLTGQSSKQFWKAGDYEGAPRANWDSSFGGMDHVRVHPKFLHSNATSHKWALGAFAELLDNALDEFGNGARFVNIDVVESKKDQSRMLLIEDNGGGMDPDKLRQCMSLGYSAKSKVANTIGQYGNGFKTSTMRLGADVIVFSRCQGKDGKFPTHSIGLLSYTFLRSTGKEDIVVPMLDYERKGREWSRMVRSSTGDWNRNVETIVHWSPFSSEADLLRQFKLMSDHGTRIIIYNLWEDDQGMLELDFDSDPHDIQLRGVNRDEKHIQMAKEFPNSRHFLTYRHSLRNYTSILYRRLPSSFRIILRGKDVEHHNIVNDMMLSQEITYRPQPGADSVPKDTNQMTAVVTIGFVKDAKHHIDVQGFNVYHKNRLIKPFWRLWNAAGSDGRGVIGVLEANFIEPAHDKQGFERTTVLARLEARLVQMQKHYWCTFCHKIGYAPRRNKKLINESDRGIFWDVLMHCLLLLYTSFESFLITPLLISHKVVFPNEENSPDDLPPTSSQSKKKYTSLSSKISPSHSNRGYVNGNAFNKGNIRTKTPTKLGKNTVSSGPSPPAQDESGEDDERVALPMREANGSAQETTPTNKSFDKNGLPKMWSSSYLEDSGSQQDCMSGGATVQIGTRSQPKVGDVDKRDHALPESDMHVLAHLKQENRELKERLQKLEGETRWKCMGGLQCEKCKSLEIQLQEAQQKLEELNKEQESLIDIFSEERDRRDQEEESLRKKLKDASNTIQELLDKVRLLFVFDFLETPFLLTVSRREAFEFERVSMSFSSSTMRTVVSKIIGVVLVMVVLLAILISTSSFLSGSSKDEGGFMGLSRMFLHEEGKYTLAMEEPSRIGEKCTGADIVISQGPTAPLSSGIPTYTVQIMNMCATGCDISRVHLNCGWFSSARLIDPKIFKRLRYNDCLVNDGKPLETGGILTFEYANTFSYPLSVSSITCH</sequence>
<evidence type="ECO:0000256" key="19">
    <source>
        <dbReference type="SAM" id="Phobius"/>
    </source>
</evidence>
<dbReference type="Gene3D" id="3.30.565.10">
    <property type="entry name" value="Histidine kinase-like ATPase, C-terminal domain"/>
    <property type="match status" value="1"/>
</dbReference>
<dbReference type="PANTHER" id="PTHR23336">
    <property type="entry name" value="ZINC FINGER CW-TYPE COILED-COIL DOMAIN PROTEIN 3"/>
    <property type="match status" value="1"/>
</dbReference>
<dbReference type="GO" id="GO:0003723">
    <property type="term" value="F:RNA binding"/>
    <property type="evidence" value="ECO:0007669"/>
    <property type="project" value="UniProtKB-KW"/>
</dbReference>
<evidence type="ECO:0000256" key="10">
    <source>
        <dbReference type="ARBA" id="ARBA00022840"/>
    </source>
</evidence>
<keyword evidence="19" id="KW-1133">Transmembrane helix</keyword>
<evidence type="ECO:0000313" key="21">
    <source>
        <dbReference type="EMBL" id="KAJ6977813.1"/>
    </source>
</evidence>
<keyword evidence="19" id="KW-0472">Membrane</keyword>
<dbReference type="Pfam" id="PF24068">
    <property type="entry name" value="TPD1_C"/>
    <property type="match status" value="1"/>
</dbReference>
<dbReference type="GO" id="GO:0004519">
    <property type="term" value="F:endonuclease activity"/>
    <property type="evidence" value="ECO:0007669"/>
    <property type="project" value="UniProtKB-KW"/>
</dbReference>
<feature type="compositionally biased region" description="Polar residues" evidence="18">
    <location>
        <begin position="695"/>
        <end position="705"/>
    </location>
</feature>
<evidence type="ECO:0000256" key="13">
    <source>
        <dbReference type="ARBA" id="ARBA00023054"/>
    </source>
</evidence>
<keyword evidence="8" id="KW-0227">DNA damage</keyword>
<dbReference type="PANTHER" id="PTHR23336:SF58">
    <property type="entry name" value="PROTEIN MICRORCHIDIA 4"/>
    <property type="match status" value="1"/>
</dbReference>
<evidence type="ECO:0000256" key="11">
    <source>
        <dbReference type="ARBA" id="ARBA00022853"/>
    </source>
</evidence>
<feature type="compositionally biased region" description="Low complexity" evidence="18">
    <location>
        <begin position="30"/>
        <end position="42"/>
    </location>
</feature>
<dbReference type="SUPFAM" id="SSF55874">
    <property type="entry name" value="ATPase domain of HSP90 chaperone/DNA topoisomerase II/histidine kinase"/>
    <property type="match status" value="1"/>
</dbReference>
<evidence type="ECO:0000259" key="20">
    <source>
        <dbReference type="Pfam" id="PF17942"/>
    </source>
</evidence>
<reference evidence="21" key="1">
    <citation type="journal article" date="2023" name="Mol. Ecol. Resour.">
        <title>Chromosome-level genome assembly of a triploid poplar Populus alba 'Berolinensis'.</title>
        <authorList>
            <person name="Chen S."/>
            <person name="Yu Y."/>
            <person name="Wang X."/>
            <person name="Wang S."/>
            <person name="Zhang T."/>
            <person name="Zhou Y."/>
            <person name="He R."/>
            <person name="Meng N."/>
            <person name="Wang Y."/>
            <person name="Liu W."/>
            <person name="Liu Z."/>
            <person name="Liu J."/>
            <person name="Guo Q."/>
            <person name="Huang H."/>
            <person name="Sederoff R.R."/>
            <person name="Wang G."/>
            <person name="Qu G."/>
            <person name="Chen S."/>
        </authorList>
    </citation>
    <scope>NUCLEOTIDE SEQUENCE</scope>
    <source>
        <strain evidence="21">SC-2020</strain>
    </source>
</reference>
<feature type="coiled-coil region" evidence="17">
    <location>
        <begin position="765"/>
        <end position="858"/>
    </location>
</feature>
<name>A0AAD6Q5G4_9ROSI</name>
<dbReference type="GO" id="GO:0006325">
    <property type="term" value="P:chromatin organization"/>
    <property type="evidence" value="ECO:0007669"/>
    <property type="project" value="UniProtKB-KW"/>
</dbReference>
<feature type="compositionally biased region" description="Polar residues" evidence="18">
    <location>
        <begin position="716"/>
        <end position="730"/>
    </location>
</feature>
<comment type="caution">
    <text evidence="21">The sequence shown here is derived from an EMBL/GenBank/DDBJ whole genome shotgun (WGS) entry which is preliminary data.</text>
</comment>
<evidence type="ECO:0000256" key="17">
    <source>
        <dbReference type="SAM" id="Coils"/>
    </source>
</evidence>
<feature type="compositionally biased region" description="Polar residues" evidence="18">
    <location>
        <begin position="618"/>
        <end position="670"/>
    </location>
</feature>
<feature type="region of interest" description="Disordered" evidence="18">
    <location>
        <begin position="1"/>
        <end position="80"/>
    </location>
</feature>
<keyword evidence="22" id="KW-1185">Reference proteome</keyword>
<dbReference type="GO" id="GO:0031349">
    <property type="term" value="P:positive regulation of defense response"/>
    <property type="evidence" value="ECO:0007669"/>
    <property type="project" value="UniProtKB-ARBA"/>
</dbReference>
<keyword evidence="13 17" id="KW-0175">Coiled coil</keyword>
<dbReference type="Proteomes" id="UP001164929">
    <property type="component" value="Chromosome 12"/>
</dbReference>
<evidence type="ECO:0000256" key="1">
    <source>
        <dbReference type="ARBA" id="ARBA00001936"/>
    </source>
</evidence>
<dbReference type="GO" id="GO:0005524">
    <property type="term" value="F:ATP binding"/>
    <property type="evidence" value="ECO:0007669"/>
    <property type="project" value="UniProtKB-KW"/>
</dbReference>
<evidence type="ECO:0000256" key="8">
    <source>
        <dbReference type="ARBA" id="ARBA00022763"/>
    </source>
</evidence>
<evidence type="ECO:0000256" key="2">
    <source>
        <dbReference type="ARBA" id="ARBA00004123"/>
    </source>
</evidence>
<dbReference type="InterPro" id="IPR040361">
    <property type="entry name" value="TPD1"/>
</dbReference>
<evidence type="ECO:0000256" key="7">
    <source>
        <dbReference type="ARBA" id="ARBA00022759"/>
    </source>
</evidence>
<dbReference type="InterPro" id="IPR045261">
    <property type="entry name" value="MORC_ATPase"/>
</dbReference>
<dbReference type="FunFam" id="3.30.565.10:FF:000075">
    <property type="entry name" value="MORC family CW-type zinc finger protein 4"/>
    <property type="match status" value="1"/>
</dbReference>
<dbReference type="InterPro" id="IPR036890">
    <property type="entry name" value="HATPase_C_sf"/>
</dbReference>
<evidence type="ECO:0000256" key="5">
    <source>
        <dbReference type="ARBA" id="ARBA00022729"/>
    </source>
</evidence>
<evidence type="ECO:0000256" key="4">
    <source>
        <dbReference type="ARBA" id="ARBA00022722"/>
    </source>
</evidence>
<keyword evidence="7" id="KW-0255">Endonuclease</keyword>
<keyword evidence="16" id="KW-0539">Nucleus</keyword>
<dbReference type="GO" id="GO:0031047">
    <property type="term" value="P:regulatory ncRNA-mediated gene silencing"/>
    <property type="evidence" value="ECO:0007669"/>
    <property type="project" value="UniProtKB-KW"/>
</dbReference>
<keyword evidence="11" id="KW-0156">Chromatin regulator</keyword>
<dbReference type="GO" id="GO:0005634">
    <property type="term" value="C:nucleus"/>
    <property type="evidence" value="ECO:0007669"/>
    <property type="project" value="UniProtKB-SubCell"/>
</dbReference>
<dbReference type="Pfam" id="PF13589">
    <property type="entry name" value="HATPase_c_3"/>
    <property type="match status" value="1"/>
</dbReference>
<proteinExistence type="inferred from homology"/>
<evidence type="ECO:0000256" key="15">
    <source>
        <dbReference type="ARBA" id="ARBA00023204"/>
    </source>
</evidence>
<keyword evidence="9" id="KW-0378">Hydrolase</keyword>
<dbReference type="Pfam" id="PF17942">
    <property type="entry name" value="Morc6_S5"/>
    <property type="match status" value="1"/>
</dbReference>
<comment type="cofactor">
    <cofactor evidence="1">
        <name>Mn(2+)</name>
        <dbReference type="ChEBI" id="CHEBI:29035"/>
    </cofactor>
</comment>
<dbReference type="GO" id="GO:0016887">
    <property type="term" value="F:ATP hydrolysis activity"/>
    <property type="evidence" value="ECO:0007669"/>
    <property type="project" value="InterPro"/>
</dbReference>
<dbReference type="AlphaFoldDB" id="A0AAD6Q5G4"/>
<evidence type="ECO:0000256" key="14">
    <source>
        <dbReference type="ARBA" id="ARBA00023158"/>
    </source>
</evidence>
<evidence type="ECO:0000256" key="6">
    <source>
        <dbReference type="ARBA" id="ARBA00022741"/>
    </source>
</evidence>
<keyword evidence="10" id="KW-0067">ATP-binding</keyword>
<dbReference type="EMBL" id="JAQIZT010000012">
    <property type="protein sequence ID" value="KAJ6977813.1"/>
    <property type="molecule type" value="Genomic_DNA"/>
</dbReference>
<comment type="similarity">
    <text evidence="3">Belongs to the MORC ATPase protein family.</text>
</comment>
<evidence type="ECO:0000256" key="18">
    <source>
        <dbReference type="SAM" id="MobiDB-lite"/>
    </source>
</evidence>
<keyword evidence="4" id="KW-0540">Nuclease</keyword>
<feature type="transmembrane region" description="Helical" evidence="19">
    <location>
        <begin position="899"/>
        <end position="918"/>
    </location>
</feature>
<evidence type="ECO:0000256" key="9">
    <source>
        <dbReference type="ARBA" id="ARBA00022801"/>
    </source>
</evidence>
<protein>
    <recommendedName>
        <fullName evidence="20">Morc S5 domain-containing protein</fullName>
    </recommendedName>
</protein>
<keyword evidence="6" id="KW-0547">Nucleotide-binding</keyword>
<evidence type="ECO:0000256" key="16">
    <source>
        <dbReference type="ARBA" id="ARBA00023242"/>
    </source>
</evidence>
<dbReference type="InterPro" id="IPR041006">
    <property type="entry name" value="Morc_S5"/>
</dbReference>